<dbReference type="PROSITE" id="PS00687">
    <property type="entry name" value="ALDEHYDE_DEHYDR_GLU"/>
    <property type="match status" value="1"/>
</dbReference>
<dbReference type="EMBL" id="BAABCP010000001">
    <property type="protein sequence ID" value="GAA3942869.1"/>
    <property type="molecule type" value="Genomic_DNA"/>
</dbReference>
<comment type="similarity">
    <text evidence="3">Belongs to the aldehyde dehydrogenase family.</text>
</comment>
<evidence type="ECO:0000256" key="1">
    <source>
        <dbReference type="ARBA" id="ARBA00023002"/>
    </source>
</evidence>
<evidence type="ECO:0000256" key="3">
    <source>
        <dbReference type="RuleBase" id="RU003345"/>
    </source>
</evidence>
<accession>A0ABP7NCK9</accession>
<dbReference type="Gene3D" id="3.40.309.10">
    <property type="entry name" value="Aldehyde Dehydrogenase, Chain A, domain 2"/>
    <property type="match status" value="1"/>
</dbReference>
<dbReference type="Pfam" id="PF00171">
    <property type="entry name" value="Aldedh"/>
    <property type="match status" value="1"/>
</dbReference>
<gene>
    <name evidence="5" type="ORF">GCM10022383_20940</name>
</gene>
<reference evidence="6" key="1">
    <citation type="journal article" date="2019" name="Int. J. Syst. Evol. Microbiol.">
        <title>The Global Catalogue of Microorganisms (GCM) 10K type strain sequencing project: providing services to taxonomists for standard genome sequencing and annotation.</title>
        <authorList>
            <consortium name="The Broad Institute Genomics Platform"/>
            <consortium name="The Broad Institute Genome Sequencing Center for Infectious Disease"/>
            <person name="Wu L."/>
            <person name="Ma J."/>
        </authorList>
    </citation>
    <scope>NUCLEOTIDE SEQUENCE [LARGE SCALE GENOMIC DNA]</scope>
    <source>
        <strain evidence="6">JCM 17024</strain>
    </source>
</reference>
<comment type="caution">
    <text evidence="5">The sequence shown here is derived from an EMBL/GenBank/DDBJ whole genome shotgun (WGS) entry which is preliminary data.</text>
</comment>
<dbReference type="InterPro" id="IPR015590">
    <property type="entry name" value="Aldehyde_DH_dom"/>
</dbReference>
<dbReference type="PANTHER" id="PTHR11699">
    <property type="entry name" value="ALDEHYDE DEHYDROGENASE-RELATED"/>
    <property type="match status" value="1"/>
</dbReference>
<organism evidence="5 6">
    <name type="scientific">Microbacterium soli</name>
    <dbReference type="NCBI Taxonomy" id="446075"/>
    <lineage>
        <taxon>Bacteria</taxon>
        <taxon>Bacillati</taxon>
        <taxon>Actinomycetota</taxon>
        <taxon>Actinomycetes</taxon>
        <taxon>Micrococcales</taxon>
        <taxon>Microbacteriaceae</taxon>
        <taxon>Microbacterium</taxon>
    </lineage>
</organism>
<feature type="active site" evidence="2">
    <location>
        <position position="261"/>
    </location>
</feature>
<dbReference type="InterPro" id="IPR016163">
    <property type="entry name" value="Ald_DH_C"/>
</dbReference>
<evidence type="ECO:0000313" key="6">
    <source>
        <dbReference type="Proteomes" id="UP001501591"/>
    </source>
</evidence>
<dbReference type="Proteomes" id="UP001501591">
    <property type="component" value="Unassembled WGS sequence"/>
</dbReference>
<evidence type="ECO:0000313" key="5">
    <source>
        <dbReference type="EMBL" id="GAA3942869.1"/>
    </source>
</evidence>
<protein>
    <submittedName>
        <fullName evidence="5">Aldehyde dehydrogenase family protein</fullName>
    </submittedName>
</protein>
<dbReference type="SUPFAM" id="SSF53720">
    <property type="entry name" value="ALDH-like"/>
    <property type="match status" value="1"/>
</dbReference>
<feature type="domain" description="Aldehyde dehydrogenase" evidence="4">
    <location>
        <begin position="20"/>
        <end position="487"/>
    </location>
</feature>
<name>A0ABP7NCK9_9MICO</name>
<dbReference type="InterPro" id="IPR016162">
    <property type="entry name" value="Ald_DH_N"/>
</dbReference>
<dbReference type="Gene3D" id="3.40.605.10">
    <property type="entry name" value="Aldehyde Dehydrogenase, Chain A, domain 1"/>
    <property type="match status" value="1"/>
</dbReference>
<dbReference type="RefSeq" id="WP_344819522.1">
    <property type="nucleotide sequence ID" value="NZ_BAABCP010000001.1"/>
</dbReference>
<keyword evidence="1 3" id="KW-0560">Oxidoreductase</keyword>
<dbReference type="InterPro" id="IPR029510">
    <property type="entry name" value="Ald_DH_CS_GLU"/>
</dbReference>
<keyword evidence="6" id="KW-1185">Reference proteome</keyword>
<evidence type="ECO:0000259" key="4">
    <source>
        <dbReference type="Pfam" id="PF00171"/>
    </source>
</evidence>
<sequence>MTTSTGSTMQRFELWIDGEFVPAKSGRTFERHNPYDGSLAAVFANAGEDDAQRAIDVAREAFDNGPWRRTSANERFQILSRAAQILRAREDEFARRMAVESGKAMQVGRGELRTAVRTFEYYAGAALDIEGSSIVDRVEDGFGMVLKEPVGVVAIMSSWNFPIVNPTVKIAAALAVGCTIVCKPSHRCSGPVMLLAECLAEAGVPAGVFNALTSDIDRGGLVGSIMATSPKVDKVAFTGSSRTGATVMKAAADTNKPVVLELGGKSANIVFADADLDLAARVSVRAFTNNSGQQCSAGTRLLVDSRVHDEFLQKLIEYASSTETVGDPLSEDTTMGPLVDQQHFDSVVEYISLAAQEGTVVAGGVPSDEDASRLLVRPTIVDGVDNSARIAQEEIFGPVLSVISFDSEADAIRIANDSDYGLAGGVWTRSIDRALRVVRGVRTGKMFVNGYNNVGIDDLPHGGYKRSGIGREQGRMGLEEYLEAKTVQIKLAPES</sequence>
<proteinExistence type="inferred from homology"/>
<dbReference type="InterPro" id="IPR016161">
    <property type="entry name" value="Ald_DH/histidinol_DH"/>
</dbReference>
<evidence type="ECO:0000256" key="2">
    <source>
        <dbReference type="PROSITE-ProRule" id="PRU10007"/>
    </source>
</evidence>